<proteinExistence type="predicted"/>
<accession>A0A840U593</accession>
<keyword evidence="1" id="KW-1133">Transmembrane helix</keyword>
<keyword evidence="1" id="KW-0812">Transmembrane</keyword>
<gene>
    <name evidence="2" type="ORF">HNR38_000781</name>
</gene>
<keyword evidence="1" id="KW-0472">Membrane</keyword>
<keyword evidence="3" id="KW-1185">Reference proteome</keyword>
<dbReference type="Proteomes" id="UP000591735">
    <property type="component" value="Unassembled WGS sequence"/>
</dbReference>
<comment type="caution">
    <text evidence="2">The sequence shown here is derived from an EMBL/GenBank/DDBJ whole genome shotgun (WGS) entry which is preliminary data.</text>
</comment>
<protein>
    <submittedName>
        <fullName evidence="2">Putative Co/Zn/Cd cation transporter (Cation efflux family)</fullName>
    </submittedName>
</protein>
<evidence type="ECO:0000256" key="1">
    <source>
        <dbReference type="SAM" id="Phobius"/>
    </source>
</evidence>
<dbReference type="RefSeq" id="WP_183699999.1">
    <property type="nucleotide sequence ID" value="NZ_JACHFE010000002.1"/>
</dbReference>
<dbReference type="EMBL" id="JACHFE010000002">
    <property type="protein sequence ID" value="MBB5320309.1"/>
    <property type="molecule type" value="Genomic_DNA"/>
</dbReference>
<feature type="transmembrane region" description="Helical" evidence="1">
    <location>
        <begin position="7"/>
        <end position="25"/>
    </location>
</feature>
<name>A0A840U593_9GAMM</name>
<evidence type="ECO:0000313" key="2">
    <source>
        <dbReference type="EMBL" id="MBB5320309.1"/>
    </source>
</evidence>
<organism evidence="2 3">
    <name type="scientific">Marinobacter oulmenensis</name>
    <dbReference type="NCBI Taxonomy" id="643747"/>
    <lineage>
        <taxon>Bacteria</taxon>
        <taxon>Pseudomonadati</taxon>
        <taxon>Pseudomonadota</taxon>
        <taxon>Gammaproteobacteria</taxon>
        <taxon>Pseudomonadales</taxon>
        <taxon>Marinobacteraceae</taxon>
        <taxon>Marinobacter</taxon>
    </lineage>
</organism>
<dbReference type="AlphaFoldDB" id="A0A840U593"/>
<reference evidence="2 3" key="1">
    <citation type="submission" date="2020-08" db="EMBL/GenBank/DDBJ databases">
        <title>Genomic Encyclopedia of Type Strains, Phase IV (KMG-IV): sequencing the most valuable type-strain genomes for metagenomic binning, comparative biology and taxonomic classification.</title>
        <authorList>
            <person name="Goeker M."/>
        </authorList>
    </citation>
    <scope>NUCLEOTIDE SEQUENCE [LARGE SCALE GENOMIC DNA]</scope>
    <source>
        <strain evidence="2 3">DSM 22359</strain>
    </source>
</reference>
<evidence type="ECO:0000313" key="3">
    <source>
        <dbReference type="Proteomes" id="UP000591735"/>
    </source>
</evidence>
<sequence>MGSVVALVAHITGTVIAAILIYFLVPYLTDFLGNELRFNYIVLYSLLAIWSLREARKIEEGRHKEAEELEKFFSEDDN</sequence>